<accession>A0A127HYT8</accession>
<proteinExistence type="predicted"/>
<evidence type="ECO:0000259" key="2">
    <source>
        <dbReference type="Pfam" id="PF00534"/>
    </source>
</evidence>
<organism evidence="3 4">
    <name type="scientific">Pseudomonas azotoformans</name>
    <dbReference type="NCBI Taxonomy" id="47878"/>
    <lineage>
        <taxon>Bacteria</taxon>
        <taxon>Pseudomonadati</taxon>
        <taxon>Pseudomonadota</taxon>
        <taxon>Gammaproteobacteria</taxon>
        <taxon>Pseudomonadales</taxon>
        <taxon>Pseudomonadaceae</taxon>
        <taxon>Pseudomonas</taxon>
    </lineage>
</organism>
<evidence type="ECO:0000313" key="4">
    <source>
        <dbReference type="Proteomes" id="UP000070516"/>
    </source>
</evidence>
<dbReference type="PANTHER" id="PTHR46401">
    <property type="entry name" value="GLYCOSYLTRANSFERASE WBBK-RELATED"/>
    <property type="match status" value="1"/>
</dbReference>
<feature type="domain" description="Glycosyl transferase family 1" evidence="2">
    <location>
        <begin position="119"/>
        <end position="277"/>
    </location>
</feature>
<dbReference type="Pfam" id="PF00534">
    <property type="entry name" value="Glycos_transf_1"/>
    <property type="match status" value="1"/>
</dbReference>
<dbReference type="InterPro" id="IPR001296">
    <property type="entry name" value="Glyco_trans_1"/>
</dbReference>
<dbReference type="KEGG" id="pazo:AYR47_15445"/>
<dbReference type="GO" id="GO:0009103">
    <property type="term" value="P:lipopolysaccharide biosynthetic process"/>
    <property type="evidence" value="ECO:0007669"/>
    <property type="project" value="TreeGrafter"/>
</dbReference>
<evidence type="ECO:0000256" key="1">
    <source>
        <dbReference type="ARBA" id="ARBA00022679"/>
    </source>
</evidence>
<dbReference type="PANTHER" id="PTHR46401:SF2">
    <property type="entry name" value="GLYCOSYLTRANSFERASE WBBK-RELATED"/>
    <property type="match status" value="1"/>
</dbReference>
<name>A0A127HYT8_PSEAZ</name>
<dbReference type="Gene3D" id="3.40.50.2000">
    <property type="entry name" value="Glycogen Phosphorylase B"/>
    <property type="match status" value="2"/>
</dbReference>
<dbReference type="Proteomes" id="UP000070516">
    <property type="component" value="Chromosome"/>
</dbReference>
<keyword evidence="1" id="KW-0808">Transferase</keyword>
<dbReference type="SUPFAM" id="SSF53756">
    <property type="entry name" value="UDP-Glycosyltransferase/glycogen phosphorylase"/>
    <property type="match status" value="1"/>
</dbReference>
<dbReference type="EMBL" id="CP014546">
    <property type="protein sequence ID" value="AMN79636.1"/>
    <property type="molecule type" value="Genomic_DNA"/>
</dbReference>
<dbReference type="AlphaFoldDB" id="A0A127HYT8"/>
<reference evidence="3 4" key="1">
    <citation type="submission" date="2016-02" db="EMBL/GenBank/DDBJ databases">
        <title>Complete genome sequence of Pseudomonas azotoformans S4.</title>
        <authorList>
            <person name="Fang Y."/>
            <person name="Wu L."/>
            <person name="Feng G."/>
        </authorList>
    </citation>
    <scope>NUCLEOTIDE SEQUENCE [LARGE SCALE GENOMIC DNA]</scope>
    <source>
        <strain evidence="3 4">S4</strain>
    </source>
</reference>
<evidence type="ECO:0000313" key="3">
    <source>
        <dbReference type="EMBL" id="AMN79636.1"/>
    </source>
</evidence>
<gene>
    <name evidence="3" type="ORF">AYR47_15445</name>
</gene>
<dbReference type="GO" id="GO:0016757">
    <property type="term" value="F:glycosyltransferase activity"/>
    <property type="evidence" value="ECO:0007669"/>
    <property type="project" value="InterPro"/>
</dbReference>
<sequence length="304" mass="34712">MLKSTNLIYQKAVALDSDLYHFHDPELIPVGVRLKKLGKKVIYDIHEDVPTQLLHKKYIYKPLRPILSALFKTYQRFACSRFDALIVPQPTMVVNYEKIAGTVLIENFSFVNLDQPVKLNLDNICIFHGGAITVDRGLFNMLSLAEQLRKDDKFYLAGKIEPGLLAQAEQHPGWEKITYLGVIPVEEVSKYYSISNLGVILYNNVDQYNLSYAIKLFEYMSFGMPVLMPDFGEWVGFNQENNCGLNVEVDNQQSVVKALDFIRDNASVHLDMGQNGYVAVREKYNWAVAEDKLISLYKELLSAQ</sequence>
<protein>
    <recommendedName>
        <fullName evidence="2">Glycosyl transferase family 1 domain-containing protein</fullName>
    </recommendedName>
</protein>